<dbReference type="PROSITE" id="PS51387">
    <property type="entry name" value="FAD_PCMH"/>
    <property type="match status" value="1"/>
</dbReference>
<dbReference type="InterPro" id="IPR011601">
    <property type="entry name" value="MurB_C"/>
</dbReference>
<evidence type="ECO:0000256" key="13">
    <source>
        <dbReference type="ARBA" id="ARBA00023306"/>
    </source>
</evidence>
<dbReference type="Gene3D" id="3.30.43.10">
    <property type="entry name" value="Uridine Diphospho-n-acetylenolpyruvylglucosamine Reductase, domain 2"/>
    <property type="match status" value="1"/>
</dbReference>
<dbReference type="SUPFAM" id="SSF56194">
    <property type="entry name" value="Uridine diphospho-N-Acetylenolpyruvylglucosamine reductase, MurB, C-terminal domain"/>
    <property type="match status" value="1"/>
</dbReference>
<reference evidence="19" key="1">
    <citation type="submission" date="2017-02" db="EMBL/GenBank/DDBJ databases">
        <authorList>
            <person name="Varghese N."/>
            <person name="Submissions S."/>
        </authorList>
    </citation>
    <scope>NUCLEOTIDE SEQUENCE [LARGE SCALE GENOMIC DNA]</scope>
    <source>
        <strain evidence="19">USBA 833</strain>
    </source>
</reference>
<evidence type="ECO:0000313" key="18">
    <source>
        <dbReference type="EMBL" id="SKA98466.1"/>
    </source>
</evidence>
<evidence type="ECO:0000256" key="5">
    <source>
        <dbReference type="ARBA" id="ARBA00022490"/>
    </source>
</evidence>
<dbReference type="InterPro" id="IPR016169">
    <property type="entry name" value="FAD-bd_PCMH_sub2"/>
</dbReference>
<evidence type="ECO:0000256" key="3">
    <source>
        <dbReference type="ARBA" id="ARBA00004496"/>
    </source>
</evidence>
<keyword evidence="11 16" id="KW-0573">Peptidoglycan synthesis</keyword>
<evidence type="ECO:0000256" key="11">
    <source>
        <dbReference type="ARBA" id="ARBA00022984"/>
    </source>
</evidence>
<dbReference type="GO" id="GO:0009252">
    <property type="term" value="P:peptidoglycan biosynthetic process"/>
    <property type="evidence" value="ECO:0007669"/>
    <property type="project" value="UniProtKB-UniRule"/>
</dbReference>
<dbReference type="Pfam" id="PF01565">
    <property type="entry name" value="FAD_binding_4"/>
    <property type="match status" value="1"/>
</dbReference>
<feature type="active site" evidence="16">
    <location>
        <position position="296"/>
    </location>
</feature>
<protein>
    <recommendedName>
        <fullName evidence="16">UDP-N-acetylenolpyruvoylglucosamine reductase</fullName>
        <ecNumber evidence="16">1.3.1.98</ecNumber>
    </recommendedName>
    <alternativeName>
        <fullName evidence="16">UDP-N-acetylmuramate dehydrogenase</fullName>
    </alternativeName>
</protein>
<evidence type="ECO:0000256" key="14">
    <source>
        <dbReference type="ARBA" id="ARBA00023316"/>
    </source>
</evidence>
<keyword evidence="7 16" id="KW-0285">Flavoprotein</keyword>
<comment type="cofactor">
    <cofactor evidence="1 16">
        <name>FAD</name>
        <dbReference type="ChEBI" id="CHEBI:57692"/>
    </cofactor>
</comment>
<feature type="active site" evidence="16">
    <location>
        <position position="176"/>
    </location>
</feature>
<dbReference type="PANTHER" id="PTHR21071">
    <property type="entry name" value="UDP-N-ACETYLENOLPYRUVOYLGLUCOSAMINE REDUCTASE"/>
    <property type="match status" value="1"/>
</dbReference>
<evidence type="ECO:0000313" key="19">
    <source>
        <dbReference type="Proteomes" id="UP000190105"/>
    </source>
</evidence>
<keyword evidence="13 16" id="KW-0131">Cell cycle</keyword>
<evidence type="ECO:0000256" key="16">
    <source>
        <dbReference type="HAMAP-Rule" id="MF_00037"/>
    </source>
</evidence>
<evidence type="ECO:0000256" key="10">
    <source>
        <dbReference type="ARBA" id="ARBA00022960"/>
    </source>
</evidence>
<keyword evidence="6 16" id="KW-0132">Cell division</keyword>
<sequence>MDLDAVIYELEKIFDKKNINYNEPMKNHTSFRVGGPADIFIIPEKTWQVISAIKLFKEHNIPFFIMGNGTNIVVRDGGFKGAVIKLTSLNNISVEGNKIKAQSGAFLSNVSMEALKNSLKGMEFASGIPGTVGGAVTMNAGAYGPEIKDVIESAVLCDYDGNLFCFNRDELELSYRHSIVQSGNYIVLEAVFALEKGDSTAIRSRMEELNRRRADKQPLNYPSAGSTFKRPEGYFAGKLIEDAGLKGYSIGGAKVSEKHAGFIINYNNATAKDIIELIKKVQEIVNEKFGVLLEPEIKIIGEE</sequence>
<evidence type="ECO:0000256" key="1">
    <source>
        <dbReference type="ARBA" id="ARBA00001974"/>
    </source>
</evidence>
<dbReference type="GO" id="GO:0005829">
    <property type="term" value="C:cytosol"/>
    <property type="evidence" value="ECO:0007669"/>
    <property type="project" value="TreeGrafter"/>
</dbReference>
<dbReference type="EC" id="1.3.1.98" evidence="16"/>
<dbReference type="InterPro" id="IPR003170">
    <property type="entry name" value="MurB"/>
</dbReference>
<dbReference type="PANTHER" id="PTHR21071:SF4">
    <property type="entry name" value="UDP-N-ACETYLENOLPYRUVOYLGLUCOSAMINE REDUCTASE"/>
    <property type="match status" value="1"/>
</dbReference>
<dbReference type="Pfam" id="PF02873">
    <property type="entry name" value="MurB_C"/>
    <property type="match status" value="1"/>
</dbReference>
<comment type="pathway">
    <text evidence="4 16">Cell wall biogenesis; peptidoglycan biosynthesis.</text>
</comment>
<dbReference type="Proteomes" id="UP000190105">
    <property type="component" value="Unassembled WGS sequence"/>
</dbReference>
<keyword evidence="5 16" id="KW-0963">Cytoplasm</keyword>
<dbReference type="HAMAP" id="MF_00037">
    <property type="entry name" value="MurB"/>
    <property type="match status" value="1"/>
</dbReference>
<dbReference type="GO" id="GO:0071949">
    <property type="term" value="F:FAD binding"/>
    <property type="evidence" value="ECO:0007669"/>
    <property type="project" value="InterPro"/>
</dbReference>
<keyword evidence="10 16" id="KW-0133">Cell shape</keyword>
<evidence type="ECO:0000259" key="17">
    <source>
        <dbReference type="PROSITE" id="PS51387"/>
    </source>
</evidence>
<evidence type="ECO:0000256" key="6">
    <source>
        <dbReference type="ARBA" id="ARBA00022618"/>
    </source>
</evidence>
<dbReference type="EMBL" id="FUYH01000029">
    <property type="protein sequence ID" value="SKA98466.1"/>
    <property type="molecule type" value="Genomic_DNA"/>
</dbReference>
<proteinExistence type="inferred from homology"/>
<dbReference type="InterPro" id="IPR036318">
    <property type="entry name" value="FAD-bd_PCMH-like_sf"/>
</dbReference>
<dbReference type="SUPFAM" id="SSF56176">
    <property type="entry name" value="FAD-binding/transporter-associated domain-like"/>
    <property type="match status" value="1"/>
</dbReference>
<keyword evidence="14 16" id="KW-0961">Cell wall biogenesis/degradation</keyword>
<dbReference type="NCBIfam" id="TIGR00179">
    <property type="entry name" value="murB"/>
    <property type="match status" value="1"/>
</dbReference>
<feature type="domain" description="FAD-binding PCMH-type" evidence="17">
    <location>
        <begin position="32"/>
        <end position="197"/>
    </location>
</feature>
<evidence type="ECO:0000256" key="4">
    <source>
        <dbReference type="ARBA" id="ARBA00004752"/>
    </source>
</evidence>
<gene>
    <name evidence="16" type="primary">murB</name>
    <name evidence="18" type="ORF">SAMN05443428_12914</name>
</gene>
<dbReference type="GO" id="GO:0071555">
    <property type="term" value="P:cell wall organization"/>
    <property type="evidence" value="ECO:0007669"/>
    <property type="project" value="UniProtKB-KW"/>
</dbReference>
<dbReference type="GO" id="GO:0008762">
    <property type="term" value="F:UDP-N-acetylmuramate dehydrogenase activity"/>
    <property type="evidence" value="ECO:0007669"/>
    <property type="project" value="UniProtKB-UniRule"/>
</dbReference>
<evidence type="ECO:0000256" key="2">
    <source>
        <dbReference type="ARBA" id="ARBA00003921"/>
    </source>
</evidence>
<dbReference type="STRING" id="1147123.SAMN05443428_12914"/>
<dbReference type="Gene3D" id="3.30.465.10">
    <property type="match status" value="1"/>
</dbReference>
<dbReference type="OrthoDB" id="9804753at2"/>
<dbReference type="GO" id="GO:0008360">
    <property type="term" value="P:regulation of cell shape"/>
    <property type="evidence" value="ECO:0007669"/>
    <property type="project" value="UniProtKB-KW"/>
</dbReference>
<evidence type="ECO:0000256" key="15">
    <source>
        <dbReference type="ARBA" id="ARBA00048914"/>
    </source>
</evidence>
<dbReference type="Gene3D" id="3.90.78.10">
    <property type="entry name" value="UDP-N-acetylenolpyruvoylglucosamine reductase, C-terminal domain"/>
    <property type="match status" value="1"/>
</dbReference>
<comment type="similarity">
    <text evidence="16">Belongs to the MurB family.</text>
</comment>
<organism evidence="18 19">
    <name type="scientific">Caloramator quimbayensis</name>
    <dbReference type="NCBI Taxonomy" id="1147123"/>
    <lineage>
        <taxon>Bacteria</taxon>
        <taxon>Bacillati</taxon>
        <taxon>Bacillota</taxon>
        <taxon>Clostridia</taxon>
        <taxon>Eubacteriales</taxon>
        <taxon>Clostridiaceae</taxon>
        <taxon>Caloramator</taxon>
    </lineage>
</organism>
<evidence type="ECO:0000256" key="9">
    <source>
        <dbReference type="ARBA" id="ARBA00022857"/>
    </source>
</evidence>
<keyword evidence="8 16" id="KW-0274">FAD</keyword>
<comment type="function">
    <text evidence="2 16">Cell wall formation.</text>
</comment>
<feature type="active site" description="Proton donor" evidence="16">
    <location>
        <position position="226"/>
    </location>
</feature>
<comment type="subcellular location">
    <subcellularLocation>
        <location evidence="3 16">Cytoplasm</location>
    </subcellularLocation>
</comment>
<comment type="catalytic activity">
    <reaction evidence="15 16">
        <text>UDP-N-acetyl-alpha-D-muramate + NADP(+) = UDP-N-acetyl-3-O-(1-carboxyvinyl)-alpha-D-glucosamine + NADPH + H(+)</text>
        <dbReference type="Rhea" id="RHEA:12248"/>
        <dbReference type="ChEBI" id="CHEBI:15378"/>
        <dbReference type="ChEBI" id="CHEBI:57783"/>
        <dbReference type="ChEBI" id="CHEBI:58349"/>
        <dbReference type="ChEBI" id="CHEBI:68483"/>
        <dbReference type="ChEBI" id="CHEBI:70757"/>
        <dbReference type="EC" id="1.3.1.98"/>
    </reaction>
</comment>
<evidence type="ECO:0000256" key="12">
    <source>
        <dbReference type="ARBA" id="ARBA00023002"/>
    </source>
</evidence>
<dbReference type="GO" id="GO:0051301">
    <property type="term" value="P:cell division"/>
    <property type="evidence" value="ECO:0007669"/>
    <property type="project" value="UniProtKB-KW"/>
</dbReference>
<keyword evidence="12 16" id="KW-0560">Oxidoreductase</keyword>
<keyword evidence="9 16" id="KW-0521">NADP</keyword>
<dbReference type="InterPro" id="IPR016167">
    <property type="entry name" value="FAD-bd_PCMH_sub1"/>
</dbReference>
<dbReference type="AlphaFoldDB" id="A0A1T4Y9N6"/>
<evidence type="ECO:0000256" key="7">
    <source>
        <dbReference type="ARBA" id="ARBA00022630"/>
    </source>
</evidence>
<dbReference type="RefSeq" id="WP_078697563.1">
    <property type="nucleotide sequence ID" value="NZ_FUYH01000029.1"/>
</dbReference>
<dbReference type="UniPathway" id="UPA00219"/>
<accession>A0A1T4Y9N6</accession>
<name>A0A1T4Y9N6_9CLOT</name>
<dbReference type="InterPro" id="IPR006094">
    <property type="entry name" value="Oxid_FAD_bind_N"/>
</dbReference>
<evidence type="ECO:0000256" key="8">
    <source>
        <dbReference type="ARBA" id="ARBA00022827"/>
    </source>
</evidence>
<keyword evidence="19" id="KW-1185">Reference proteome</keyword>
<dbReference type="NCBIfam" id="NF010480">
    <property type="entry name" value="PRK13905.1"/>
    <property type="match status" value="1"/>
</dbReference>
<dbReference type="InterPro" id="IPR016166">
    <property type="entry name" value="FAD-bd_PCMH"/>
</dbReference>
<dbReference type="InterPro" id="IPR036635">
    <property type="entry name" value="MurB_C_sf"/>
</dbReference>